<dbReference type="GO" id="GO:0005524">
    <property type="term" value="F:ATP binding"/>
    <property type="evidence" value="ECO:0007669"/>
    <property type="project" value="UniProtKB-KW"/>
</dbReference>
<sequence length="162" mass="18490">MALKAINGYCRGLLNDPPPGISGNPVEDDLFHWKAIIIGPPDSPYEGGVFHLDIHFTEDFPFKPPRVRFITKIYHPNIDSNGHIDLDILKYNWSPALSTSNLLLSICSFLTDPNPDCGSTEISNLYKNDRHRYEAIVRKWTRKYASGEYPLIRNLKNLNVCF</sequence>
<dbReference type="SMART" id="SM00212">
    <property type="entry name" value="UBCc"/>
    <property type="match status" value="1"/>
</dbReference>
<keyword evidence="4" id="KW-0547">Nucleotide-binding</keyword>
<dbReference type="EMBL" id="LLXL01001263">
    <property type="protein sequence ID" value="PKK65425.1"/>
    <property type="molecule type" value="Genomic_DNA"/>
</dbReference>
<evidence type="ECO:0000256" key="6">
    <source>
        <dbReference type="ARBA" id="ARBA00022840"/>
    </source>
</evidence>
<evidence type="ECO:0000256" key="4">
    <source>
        <dbReference type="ARBA" id="ARBA00022741"/>
    </source>
</evidence>
<dbReference type="InterPro" id="IPR016135">
    <property type="entry name" value="UBQ-conjugating_enzyme/RWD"/>
</dbReference>
<gene>
    <name evidence="8" type="ORF">RhiirC2_700516</name>
</gene>
<protein>
    <submittedName>
        <fullName evidence="8">Ubiquitin-conjugating enzyme</fullName>
    </submittedName>
</protein>
<dbReference type="InterPro" id="IPR000608">
    <property type="entry name" value="UBC"/>
</dbReference>
<dbReference type="FunFam" id="3.10.110.10:FF:000101">
    <property type="entry name" value="Ubiquitin-conjugating enzyme E2 D2"/>
    <property type="match status" value="1"/>
</dbReference>
<evidence type="ECO:0000313" key="8">
    <source>
        <dbReference type="EMBL" id="PKK65425.1"/>
    </source>
</evidence>
<keyword evidence="5" id="KW-0833">Ubl conjugation pathway</keyword>
<evidence type="ECO:0000256" key="5">
    <source>
        <dbReference type="ARBA" id="ARBA00022786"/>
    </source>
</evidence>
<evidence type="ECO:0000256" key="3">
    <source>
        <dbReference type="ARBA" id="ARBA00022679"/>
    </source>
</evidence>
<dbReference type="Proteomes" id="UP000233469">
    <property type="component" value="Unassembled WGS sequence"/>
</dbReference>
<dbReference type="GO" id="GO:0061631">
    <property type="term" value="F:ubiquitin conjugating enzyme activity"/>
    <property type="evidence" value="ECO:0007669"/>
    <property type="project" value="UniProtKB-EC"/>
</dbReference>
<comment type="caution">
    <text evidence="8">The sequence shown here is derived from an EMBL/GenBank/DDBJ whole genome shotgun (WGS) entry which is preliminary data.</text>
</comment>
<comment type="pathway">
    <text evidence="2">Protein modification; protein ubiquitination.</text>
</comment>
<accession>A0A2N1MUW9</accession>
<dbReference type="Pfam" id="PF00179">
    <property type="entry name" value="UQ_con"/>
    <property type="match status" value="1"/>
</dbReference>
<dbReference type="AlphaFoldDB" id="A0A2N1MUW9"/>
<name>A0A2N1MUW9_9GLOM</name>
<dbReference type="PROSITE" id="PS50127">
    <property type="entry name" value="UBC_2"/>
    <property type="match status" value="1"/>
</dbReference>
<reference evidence="8 9" key="1">
    <citation type="submission" date="2016-04" db="EMBL/GenBank/DDBJ databases">
        <title>Genome analyses suggest a sexual origin of heterokaryosis in a supposedly ancient asexual fungus.</title>
        <authorList>
            <person name="Ropars J."/>
            <person name="Sedzielewska K."/>
            <person name="Noel J."/>
            <person name="Charron P."/>
            <person name="Farinelli L."/>
            <person name="Marton T."/>
            <person name="Kruger M."/>
            <person name="Pelin A."/>
            <person name="Brachmann A."/>
            <person name="Corradi N."/>
        </authorList>
    </citation>
    <scope>NUCLEOTIDE SEQUENCE [LARGE SCALE GENOMIC DNA]</scope>
    <source>
        <strain evidence="8 9">C2</strain>
    </source>
</reference>
<reference evidence="8 9" key="2">
    <citation type="submission" date="2017-10" db="EMBL/GenBank/DDBJ databases">
        <title>Extensive intraspecific genome diversity in a model arbuscular mycorrhizal fungus.</title>
        <authorList>
            <person name="Chen E.C.H."/>
            <person name="Morin E."/>
            <person name="Baudet D."/>
            <person name="Noel J."/>
            <person name="Ndikumana S."/>
            <person name="Charron P."/>
            <person name="St-Onge C."/>
            <person name="Giorgi J."/>
            <person name="Grigoriev I.V."/>
            <person name="Roux C."/>
            <person name="Martin F.M."/>
            <person name="Corradi N."/>
        </authorList>
    </citation>
    <scope>NUCLEOTIDE SEQUENCE [LARGE SCALE GENOMIC DNA]</scope>
    <source>
        <strain evidence="8 9">C2</strain>
    </source>
</reference>
<keyword evidence="3" id="KW-0808">Transferase</keyword>
<proteinExistence type="predicted"/>
<evidence type="ECO:0000256" key="2">
    <source>
        <dbReference type="ARBA" id="ARBA00004906"/>
    </source>
</evidence>
<evidence type="ECO:0000256" key="1">
    <source>
        <dbReference type="ARBA" id="ARBA00000485"/>
    </source>
</evidence>
<evidence type="ECO:0000259" key="7">
    <source>
        <dbReference type="PROSITE" id="PS50127"/>
    </source>
</evidence>
<dbReference type="PANTHER" id="PTHR24068">
    <property type="entry name" value="UBIQUITIN-CONJUGATING ENZYME E2"/>
    <property type="match status" value="1"/>
</dbReference>
<keyword evidence="6" id="KW-0067">ATP-binding</keyword>
<dbReference type="VEuPathDB" id="FungiDB:FUN_001833"/>
<feature type="domain" description="UBC core" evidence="7">
    <location>
        <begin position="1"/>
        <end position="146"/>
    </location>
</feature>
<organism evidence="8 9">
    <name type="scientific">Rhizophagus irregularis</name>
    <dbReference type="NCBI Taxonomy" id="588596"/>
    <lineage>
        <taxon>Eukaryota</taxon>
        <taxon>Fungi</taxon>
        <taxon>Fungi incertae sedis</taxon>
        <taxon>Mucoromycota</taxon>
        <taxon>Glomeromycotina</taxon>
        <taxon>Glomeromycetes</taxon>
        <taxon>Glomerales</taxon>
        <taxon>Glomeraceae</taxon>
        <taxon>Rhizophagus</taxon>
    </lineage>
</organism>
<evidence type="ECO:0000313" key="9">
    <source>
        <dbReference type="Proteomes" id="UP000233469"/>
    </source>
</evidence>
<dbReference type="VEuPathDB" id="FungiDB:RhiirA1_352615"/>
<dbReference type="VEuPathDB" id="FungiDB:RhiirFUN_026110"/>
<comment type="catalytic activity">
    <reaction evidence="1">
        <text>S-ubiquitinyl-[E1 ubiquitin-activating enzyme]-L-cysteine + [E2 ubiquitin-conjugating enzyme]-L-cysteine = [E1 ubiquitin-activating enzyme]-L-cysteine + S-ubiquitinyl-[E2 ubiquitin-conjugating enzyme]-L-cysteine.</text>
        <dbReference type="EC" id="2.3.2.23"/>
    </reaction>
</comment>
<dbReference type="SUPFAM" id="SSF54495">
    <property type="entry name" value="UBC-like"/>
    <property type="match status" value="1"/>
</dbReference>
<dbReference type="Gene3D" id="3.10.110.10">
    <property type="entry name" value="Ubiquitin Conjugating Enzyme"/>
    <property type="match status" value="1"/>
</dbReference>